<dbReference type="InterPro" id="IPR036038">
    <property type="entry name" value="Aminotransferase-like"/>
</dbReference>
<dbReference type="InterPro" id="IPR043131">
    <property type="entry name" value="BCAT-like_N"/>
</dbReference>
<evidence type="ECO:0000256" key="6">
    <source>
        <dbReference type="RuleBase" id="RU004516"/>
    </source>
</evidence>
<dbReference type="InterPro" id="IPR001544">
    <property type="entry name" value="Aminotrans_IV"/>
</dbReference>
<keyword evidence="8" id="KW-1185">Reference proteome</keyword>
<dbReference type="Gene3D" id="3.20.10.10">
    <property type="entry name" value="D-amino Acid Aminotransferase, subunit A, domain 2"/>
    <property type="match status" value="1"/>
</dbReference>
<dbReference type="NCBIfam" id="NF005729">
    <property type="entry name" value="PRK07546.1-3"/>
    <property type="match status" value="1"/>
</dbReference>
<evidence type="ECO:0000256" key="3">
    <source>
        <dbReference type="ARBA" id="ARBA00014472"/>
    </source>
</evidence>
<dbReference type="InterPro" id="IPR043132">
    <property type="entry name" value="BCAT-like_C"/>
</dbReference>
<comment type="cofactor">
    <cofactor evidence="1 6">
        <name>pyridoxal 5'-phosphate</name>
        <dbReference type="ChEBI" id="CHEBI:597326"/>
    </cofactor>
</comment>
<name>A0A1X7BLJ0_9RHOB</name>
<proteinExistence type="inferred from homology"/>
<dbReference type="Pfam" id="PF01063">
    <property type="entry name" value="Aminotran_4"/>
    <property type="match status" value="1"/>
</dbReference>
<protein>
    <recommendedName>
        <fullName evidence="3">Probable branched-chain-amino-acid aminotransferase</fullName>
    </recommendedName>
</protein>
<sequence length="212" mass="23432">MESPLCPPTDAGFRLIETFRWEPGRGILRHERHLARLMRSAALLGITPRGVEDVLEALSGDHSLRVRLTIDRDGCAEVTCLPFQPLPEGAVWRVSIADQRLVSNDPWLRLKTTERQIYDAARAALPEGVDEALFLNERDELCEGTITNLFVGVRDRLLTPSINCGLLPGVLREELLADSDAAESVLTIDALQEASEIYVGNSLRGLIPAQLI</sequence>
<dbReference type="EMBL" id="FWXB01000001">
    <property type="protein sequence ID" value="SMC10508.1"/>
    <property type="molecule type" value="Genomic_DNA"/>
</dbReference>
<dbReference type="OrthoDB" id="9809239at2"/>
<dbReference type="AlphaFoldDB" id="A0A1X7BLJ0"/>
<evidence type="ECO:0000256" key="5">
    <source>
        <dbReference type="RuleBase" id="RU004106"/>
    </source>
</evidence>
<dbReference type="PROSITE" id="PS00770">
    <property type="entry name" value="AA_TRANSFER_CLASS_4"/>
    <property type="match status" value="1"/>
</dbReference>
<dbReference type="RefSeq" id="WP_139836258.1">
    <property type="nucleotide sequence ID" value="NZ_FWXB01000001.1"/>
</dbReference>
<evidence type="ECO:0000313" key="8">
    <source>
        <dbReference type="Proteomes" id="UP000193224"/>
    </source>
</evidence>
<keyword evidence="7" id="KW-0808">Transferase</keyword>
<keyword evidence="7" id="KW-0032">Aminotransferase</keyword>
<evidence type="ECO:0000313" key="7">
    <source>
        <dbReference type="EMBL" id="SMC10508.1"/>
    </source>
</evidence>
<dbReference type="GO" id="GO:0008483">
    <property type="term" value="F:transaminase activity"/>
    <property type="evidence" value="ECO:0007669"/>
    <property type="project" value="UniProtKB-KW"/>
</dbReference>
<comment type="similarity">
    <text evidence="2 5">Belongs to the class-IV pyridoxal-phosphate-dependent aminotransferase family.</text>
</comment>
<accession>A0A1X7BLJ0</accession>
<dbReference type="InterPro" id="IPR018300">
    <property type="entry name" value="Aminotrans_IV_CS"/>
</dbReference>
<dbReference type="Proteomes" id="UP000193224">
    <property type="component" value="Unassembled WGS sequence"/>
</dbReference>
<dbReference type="Gene3D" id="3.30.470.10">
    <property type="match status" value="1"/>
</dbReference>
<evidence type="ECO:0000256" key="4">
    <source>
        <dbReference type="ARBA" id="ARBA00022898"/>
    </source>
</evidence>
<dbReference type="SUPFAM" id="SSF56752">
    <property type="entry name" value="D-aminoacid aminotransferase-like PLP-dependent enzymes"/>
    <property type="match status" value="1"/>
</dbReference>
<evidence type="ECO:0000256" key="1">
    <source>
        <dbReference type="ARBA" id="ARBA00001933"/>
    </source>
</evidence>
<keyword evidence="4 6" id="KW-0663">Pyridoxal phosphate</keyword>
<reference evidence="7 8" key="1">
    <citation type="submission" date="2017-03" db="EMBL/GenBank/DDBJ databases">
        <authorList>
            <person name="Afonso C.L."/>
            <person name="Miller P.J."/>
            <person name="Scott M.A."/>
            <person name="Spackman E."/>
            <person name="Goraichik I."/>
            <person name="Dimitrov K.M."/>
            <person name="Suarez D.L."/>
            <person name="Swayne D.E."/>
        </authorList>
    </citation>
    <scope>NUCLEOTIDE SEQUENCE [LARGE SCALE GENOMIC DNA]</scope>
    <source>
        <strain evidence="7 8">CECT 7745</strain>
    </source>
</reference>
<evidence type="ECO:0000256" key="2">
    <source>
        <dbReference type="ARBA" id="ARBA00009320"/>
    </source>
</evidence>
<dbReference type="NCBIfam" id="NF005731">
    <property type="entry name" value="PRK07546.1-5"/>
    <property type="match status" value="1"/>
</dbReference>
<gene>
    <name evidence="7" type="primary">ilvE_1</name>
    <name evidence="7" type="ORF">ROA7745_00315</name>
</gene>
<organism evidence="7 8">
    <name type="scientific">Roseovarius aestuarii</name>
    <dbReference type="NCBI Taxonomy" id="475083"/>
    <lineage>
        <taxon>Bacteria</taxon>
        <taxon>Pseudomonadati</taxon>
        <taxon>Pseudomonadota</taxon>
        <taxon>Alphaproteobacteria</taxon>
        <taxon>Rhodobacterales</taxon>
        <taxon>Roseobacteraceae</taxon>
        <taxon>Roseovarius</taxon>
    </lineage>
</organism>